<dbReference type="Gene3D" id="3.20.20.190">
    <property type="entry name" value="Phosphatidylinositol (PI) phosphodiesterase"/>
    <property type="match status" value="1"/>
</dbReference>
<dbReference type="SUPFAM" id="SSF51695">
    <property type="entry name" value="PLC-like phosphodiesterases"/>
    <property type="match status" value="1"/>
</dbReference>
<evidence type="ECO:0000313" key="3">
    <source>
        <dbReference type="Proteomes" id="UP000199138"/>
    </source>
</evidence>
<keyword evidence="3" id="KW-1185">Reference proteome</keyword>
<dbReference type="STRING" id="1224947.SAMN05216480_104157"/>
<gene>
    <name evidence="2" type="ORF">SAMN05216480_104157</name>
</gene>
<feature type="domain" description="GP-PDE" evidence="1">
    <location>
        <begin position="35"/>
        <end position="304"/>
    </location>
</feature>
<dbReference type="GO" id="GO:0006629">
    <property type="term" value="P:lipid metabolic process"/>
    <property type="evidence" value="ECO:0007669"/>
    <property type="project" value="InterPro"/>
</dbReference>
<organism evidence="2 3">
    <name type="scientific">Pustulibacterium marinum</name>
    <dbReference type="NCBI Taxonomy" id="1224947"/>
    <lineage>
        <taxon>Bacteria</taxon>
        <taxon>Pseudomonadati</taxon>
        <taxon>Bacteroidota</taxon>
        <taxon>Flavobacteriia</taxon>
        <taxon>Flavobacteriales</taxon>
        <taxon>Flavobacteriaceae</taxon>
        <taxon>Pustulibacterium</taxon>
    </lineage>
</organism>
<dbReference type="GO" id="GO:0008081">
    <property type="term" value="F:phosphoric diester hydrolase activity"/>
    <property type="evidence" value="ECO:0007669"/>
    <property type="project" value="InterPro"/>
</dbReference>
<sequence>MKHQIYIWACLCLGIVGCKQAEKPSTEVMQTTTAIEVQGHRGERGHSPENSIRGYINAIKKGVNVIELDVVIAKDGSVVVSHEPYMAALYVLKPNGDTISSQEEKSLNMYQMTYDSIQKFETGLKGNTNFPQQQKIHAYKPLLSAVIDSVELFVKQHNLTPVGYNIEIKSVPSLYGTYQPYPQEMVAKVMQVLSSKPIAGKWNIQSFDPAILEEVHKRYPKVTLAFLVHREGVAHNLKQLSFVPDIYSPNYKLLQNEKTMDSLHVKQLKVIPWTVNDSVAIAKMIALKVDGIITDYPERVLRQLP</sequence>
<dbReference type="InterPro" id="IPR017946">
    <property type="entry name" value="PLC-like_Pdiesterase_TIM-brl"/>
</dbReference>
<reference evidence="3" key="1">
    <citation type="submission" date="2016-10" db="EMBL/GenBank/DDBJ databases">
        <authorList>
            <person name="Varghese N."/>
            <person name="Submissions S."/>
        </authorList>
    </citation>
    <scope>NUCLEOTIDE SEQUENCE [LARGE SCALE GENOMIC DNA]</scope>
    <source>
        <strain evidence="3">CGMCC 1.12333</strain>
    </source>
</reference>
<dbReference type="PROSITE" id="PS50007">
    <property type="entry name" value="PIPLC_X_DOMAIN"/>
    <property type="match status" value="1"/>
</dbReference>
<dbReference type="PROSITE" id="PS51704">
    <property type="entry name" value="GP_PDE"/>
    <property type="match status" value="1"/>
</dbReference>
<protein>
    <submittedName>
        <fullName evidence="2">Glycerophosphoryl diester phosphodiesterase</fullName>
    </submittedName>
</protein>
<dbReference type="OrthoDB" id="384721at2"/>
<dbReference type="Pfam" id="PF03009">
    <property type="entry name" value="GDPD"/>
    <property type="match status" value="1"/>
</dbReference>
<dbReference type="RefSeq" id="WP_093024668.1">
    <property type="nucleotide sequence ID" value="NZ_FPBK01000004.1"/>
</dbReference>
<dbReference type="PANTHER" id="PTHR46211:SF14">
    <property type="entry name" value="GLYCEROPHOSPHODIESTER PHOSPHODIESTERASE"/>
    <property type="match status" value="1"/>
</dbReference>
<dbReference type="PROSITE" id="PS51257">
    <property type="entry name" value="PROKAR_LIPOPROTEIN"/>
    <property type="match status" value="1"/>
</dbReference>
<dbReference type="EMBL" id="FPBK01000004">
    <property type="protein sequence ID" value="SFU46924.1"/>
    <property type="molecule type" value="Genomic_DNA"/>
</dbReference>
<accession>A0A1I7GEP6</accession>
<evidence type="ECO:0000259" key="1">
    <source>
        <dbReference type="PROSITE" id="PS51704"/>
    </source>
</evidence>
<name>A0A1I7GEP6_9FLAO</name>
<dbReference type="AlphaFoldDB" id="A0A1I7GEP6"/>
<evidence type="ECO:0000313" key="2">
    <source>
        <dbReference type="EMBL" id="SFU46924.1"/>
    </source>
</evidence>
<dbReference type="PANTHER" id="PTHR46211">
    <property type="entry name" value="GLYCEROPHOSPHORYL DIESTER PHOSPHODIESTERASE"/>
    <property type="match status" value="1"/>
</dbReference>
<dbReference type="Proteomes" id="UP000199138">
    <property type="component" value="Unassembled WGS sequence"/>
</dbReference>
<proteinExistence type="predicted"/>
<dbReference type="InterPro" id="IPR030395">
    <property type="entry name" value="GP_PDE_dom"/>
</dbReference>